<feature type="transmembrane region" description="Helical" evidence="7">
    <location>
        <begin position="40"/>
        <end position="61"/>
    </location>
</feature>
<evidence type="ECO:0000256" key="1">
    <source>
        <dbReference type="ARBA" id="ARBA00004141"/>
    </source>
</evidence>
<accession>A0A177B2I5</accession>
<feature type="transmembrane region" description="Helical" evidence="7">
    <location>
        <begin position="67"/>
        <end position="86"/>
    </location>
</feature>
<reference evidence="8 9" key="1">
    <citation type="submission" date="2016-04" db="EMBL/GenBank/DDBJ databases">
        <title>The genome of Intoshia linei affirms orthonectids as highly simplified spiralians.</title>
        <authorList>
            <person name="Mikhailov K.V."/>
            <person name="Slusarev G.S."/>
            <person name="Nikitin M.A."/>
            <person name="Logacheva M.D."/>
            <person name="Penin A."/>
            <person name="Aleoshin V."/>
            <person name="Panchin Y.V."/>
        </authorList>
    </citation>
    <scope>NUCLEOTIDE SEQUENCE [LARGE SCALE GENOMIC DNA]</scope>
    <source>
        <strain evidence="8">Intl2013</strain>
        <tissue evidence="8">Whole animal</tissue>
    </source>
</reference>
<keyword evidence="5 7" id="KW-1133">Transmembrane helix</keyword>
<evidence type="ECO:0000256" key="2">
    <source>
        <dbReference type="ARBA" id="ARBA00010694"/>
    </source>
</evidence>
<comment type="caution">
    <text evidence="8">The sequence shown here is derived from an EMBL/GenBank/DDBJ whole genome shotgun (WGS) entry which is preliminary data.</text>
</comment>
<dbReference type="GO" id="GO:0055085">
    <property type="term" value="P:transmembrane transport"/>
    <property type="evidence" value="ECO:0007669"/>
    <property type="project" value="InterPro"/>
</dbReference>
<evidence type="ECO:0000256" key="7">
    <source>
        <dbReference type="SAM" id="Phobius"/>
    </source>
</evidence>
<dbReference type="Proteomes" id="UP000078046">
    <property type="component" value="Unassembled WGS sequence"/>
</dbReference>
<evidence type="ECO:0000313" key="8">
    <source>
        <dbReference type="EMBL" id="OAF68446.1"/>
    </source>
</evidence>
<evidence type="ECO:0000256" key="3">
    <source>
        <dbReference type="ARBA" id="ARBA00022448"/>
    </source>
</evidence>
<organism evidence="8 9">
    <name type="scientific">Intoshia linei</name>
    <dbReference type="NCBI Taxonomy" id="1819745"/>
    <lineage>
        <taxon>Eukaryota</taxon>
        <taxon>Metazoa</taxon>
        <taxon>Spiralia</taxon>
        <taxon>Lophotrochozoa</taxon>
        <taxon>Mesozoa</taxon>
        <taxon>Orthonectida</taxon>
        <taxon>Rhopaluridae</taxon>
        <taxon>Intoshia</taxon>
    </lineage>
</organism>
<keyword evidence="6 7" id="KW-0472">Membrane</keyword>
<comment type="subcellular location">
    <subcellularLocation>
        <location evidence="1">Membrane</location>
        <topology evidence="1">Multi-pass membrane protein</topology>
    </subcellularLocation>
</comment>
<gene>
    <name evidence="8" type="ORF">A3Q56_03671</name>
</gene>
<dbReference type="SUPFAM" id="SSF90123">
    <property type="entry name" value="ABC transporter transmembrane region"/>
    <property type="match status" value="1"/>
</dbReference>
<dbReference type="InterPro" id="IPR013657">
    <property type="entry name" value="SCL35B1-4/HUT1"/>
</dbReference>
<evidence type="ECO:0000313" key="9">
    <source>
        <dbReference type="Proteomes" id="UP000078046"/>
    </source>
</evidence>
<dbReference type="AlphaFoldDB" id="A0A177B2I5"/>
<keyword evidence="4 7" id="KW-0812">Transmembrane</keyword>
<evidence type="ECO:0000256" key="5">
    <source>
        <dbReference type="ARBA" id="ARBA00022989"/>
    </source>
</evidence>
<protein>
    <submittedName>
        <fullName evidence="8">Uncharacterized protein</fullName>
    </submittedName>
</protein>
<keyword evidence="3" id="KW-0813">Transport</keyword>
<evidence type="ECO:0000256" key="6">
    <source>
        <dbReference type="ARBA" id="ARBA00023136"/>
    </source>
</evidence>
<dbReference type="OrthoDB" id="999962at2759"/>
<dbReference type="GO" id="GO:0016020">
    <property type="term" value="C:membrane"/>
    <property type="evidence" value="ECO:0007669"/>
    <property type="project" value="UniProtKB-SubCell"/>
</dbReference>
<keyword evidence="9" id="KW-1185">Reference proteome</keyword>
<comment type="similarity">
    <text evidence="2">Belongs to the nucleotide-sugar transporter family. SLC35B subfamily.</text>
</comment>
<dbReference type="EMBL" id="LWCA01000445">
    <property type="protein sequence ID" value="OAF68446.1"/>
    <property type="molecule type" value="Genomic_DNA"/>
</dbReference>
<dbReference type="Pfam" id="PF08449">
    <property type="entry name" value="UAA"/>
    <property type="match status" value="1"/>
</dbReference>
<evidence type="ECO:0000256" key="4">
    <source>
        <dbReference type="ARBA" id="ARBA00022692"/>
    </source>
</evidence>
<dbReference type="InterPro" id="IPR036640">
    <property type="entry name" value="ABC1_TM_sf"/>
</dbReference>
<sequence length="208" mass="24395">MINIDFCYIHFIMRYLFHNKSDCYVCMRCVYVLITRVSSLSLNILLTLRKLISIIISIFIFNHVVTWPFVVGLVLIFIGMLIYTDVHRLINEKIMSKSSKKIFSFLIESIKEKRGVKSGNIRGRYAKPEDETKRRILKAYENEDWKVVAARRGIKCIVKRPLSQGTITSTSLAVFLRQVWFNGKEGVSHQKNDCHEWLRKLLNSLNQY</sequence>
<proteinExistence type="inferred from homology"/>
<name>A0A177B2I5_9BILA</name>
<dbReference type="GO" id="GO:0005524">
    <property type="term" value="F:ATP binding"/>
    <property type="evidence" value="ECO:0007669"/>
    <property type="project" value="InterPro"/>
</dbReference>